<dbReference type="Proteomes" id="UP000077202">
    <property type="component" value="Unassembled WGS sequence"/>
</dbReference>
<feature type="region of interest" description="Disordered" evidence="1">
    <location>
        <begin position="286"/>
        <end position="310"/>
    </location>
</feature>
<evidence type="ECO:0000313" key="3">
    <source>
        <dbReference type="Proteomes" id="UP000077202"/>
    </source>
</evidence>
<gene>
    <name evidence="2" type="ORF">AXG93_3891s1060</name>
</gene>
<protein>
    <submittedName>
        <fullName evidence="2">Uncharacterized protein</fullName>
    </submittedName>
</protein>
<keyword evidence="3" id="KW-1185">Reference proteome</keyword>
<proteinExistence type="predicted"/>
<name>A0A176WN37_MARPO</name>
<organism evidence="2 3">
    <name type="scientific">Marchantia polymorpha subsp. ruderalis</name>
    <dbReference type="NCBI Taxonomy" id="1480154"/>
    <lineage>
        <taxon>Eukaryota</taxon>
        <taxon>Viridiplantae</taxon>
        <taxon>Streptophyta</taxon>
        <taxon>Embryophyta</taxon>
        <taxon>Marchantiophyta</taxon>
        <taxon>Marchantiopsida</taxon>
        <taxon>Marchantiidae</taxon>
        <taxon>Marchantiales</taxon>
        <taxon>Marchantiaceae</taxon>
        <taxon>Marchantia</taxon>
    </lineage>
</organism>
<evidence type="ECO:0000313" key="2">
    <source>
        <dbReference type="EMBL" id="OAE33993.1"/>
    </source>
</evidence>
<dbReference type="AlphaFoldDB" id="A0A176WN37"/>
<sequence>MESCLGSGRHLLGPFGQTMAAPQSYHSVGGADVQSLVHMPACLSAMADTIRDNLRRVGSPRTGRAEEGMRRVSASPVLLATSHHGDLIHLDEPRSRQFARLLGALARSGSGCSGVWNRGEAHHHHHHHHPSLQVFVPWIGLCLYSSNGKPPCASVINPVHTSSISPARTPRSTSAQLHLSFEAHIRNPIPVAYDAQASTFDFTSRRHNVGYRGNSSGPPKVIDFATQKLGVRIPLEGTTQIRIDSGGSNVATRPPALEDRTEIPKPRSGLVLSSTVFDGIDLEHCAAALDPDPDPDPDGTPHPPSIDPVAKIASESMNIPRANCPSGPEM</sequence>
<feature type="compositionally biased region" description="Basic and acidic residues" evidence="1">
    <location>
        <begin position="256"/>
        <end position="265"/>
    </location>
</feature>
<accession>A0A176WN37</accession>
<comment type="caution">
    <text evidence="2">The sequence shown here is derived from an EMBL/GenBank/DDBJ whole genome shotgun (WGS) entry which is preliminary data.</text>
</comment>
<feature type="region of interest" description="Disordered" evidence="1">
    <location>
        <begin position="244"/>
        <end position="266"/>
    </location>
</feature>
<dbReference type="EMBL" id="LVLJ01000464">
    <property type="protein sequence ID" value="OAE33993.1"/>
    <property type="molecule type" value="Genomic_DNA"/>
</dbReference>
<reference evidence="2" key="1">
    <citation type="submission" date="2016-03" db="EMBL/GenBank/DDBJ databases">
        <title>Mechanisms controlling the formation of the plant cell surface in tip-growing cells are functionally conserved among land plants.</title>
        <authorList>
            <person name="Honkanen S."/>
            <person name="Jones V.A."/>
            <person name="Morieri G."/>
            <person name="Champion C."/>
            <person name="Hetherington A.J."/>
            <person name="Kelly S."/>
            <person name="Saint-Marcoux D."/>
            <person name="Proust H."/>
            <person name="Prescott H."/>
            <person name="Dolan L."/>
        </authorList>
    </citation>
    <scope>NUCLEOTIDE SEQUENCE [LARGE SCALE GENOMIC DNA]</scope>
    <source>
        <tissue evidence="2">Whole gametophyte</tissue>
    </source>
</reference>
<evidence type="ECO:0000256" key="1">
    <source>
        <dbReference type="SAM" id="MobiDB-lite"/>
    </source>
</evidence>